<dbReference type="EMBL" id="RYYR01000016">
    <property type="protein sequence ID" value="RUL51298.1"/>
    <property type="molecule type" value="Genomic_DNA"/>
</dbReference>
<comment type="caution">
    <text evidence="2">The sequence shown here is derived from an EMBL/GenBank/DDBJ whole genome shotgun (WGS) entry which is preliminary data.</text>
</comment>
<keyword evidence="1" id="KW-0732">Signal</keyword>
<evidence type="ECO:0000313" key="2">
    <source>
        <dbReference type="EMBL" id="RUL51298.1"/>
    </source>
</evidence>
<proteinExistence type="predicted"/>
<name>A0A432LAM5_9BACI</name>
<dbReference type="AlphaFoldDB" id="A0A432LAM5"/>
<feature type="signal peptide" evidence="1">
    <location>
        <begin position="1"/>
        <end position="24"/>
    </location>
</feature>
<protein>
    <recommendedName>
        <fullName evidence="4">CBM-cenC domain-containing protein</fullName>
    </recommendedName>
</protein>
<evidence type="ECO:0000313" key="3">
    <source>
        <dbReference type="Proteomes" id="UP000287910"/>
    </source>
</evidence>
<evidence type="ECO:0000256" key="1">
    <source>
        <dbReference type="SAM" id="SignalP"/>
    </source>
</evidence>
<sequence length="153" mass="17274">MMKKILLFFVTMLFVLTTQSFTLAAEDKPPLPYFGNGATVQDLGNGEYVVKTEGAKDEEGFVYTAPKPFTTEKIQVQVSLKGQGTVMLKISETTARGQFIREERLPIQLTEEWKTYSVPYELASTTSQIDVSIVTQSKEQVQYTFKDLVVKEQ</sequence>
<evidence type="ECO:0008006" key="4">
    <source>
        <dbReference type="Google" id="ProtNLM"/>
    </source>
</evidence>
<accession>A0A432LAM5</accession>
<dbReference type="RefSeq" id="WP_126659510.1">
    <property type="nucleotide sequence ID" value="NZ_RYYR01000016.1"/>
</dbReference>
<keyword evidence="3" id="KW-1185">Reference proteome</keyword>
<reference evidence="2 3" key="1">
    <citation type="submission" date="2018-12" db="EMBL/GenBank/DDBJ databases">
        <title>Lysinibacillus antri sp. nov., isolated from a cave soil.</title>
        <authorList>
            <person name="Narsing Rao M.P."/>
            <person name="Zhang H."/>
            <person name="Dong Z.-Y."/>
            <person name="Niu X.-K."/>
            <person name="Zhang K."/>
            <person name="Fang B.-Z."/>
            <person name="Kang Y.-Q."/>
            <person name="Xiao M."/>
            <person name="Li W.-J."/>
        </authorList>
    </citation>
    <scope>NUCLEOTIDE SEQUENCE [LARGE SCALE GENOMIC DNA]</scope>
    <source>
        <strain evidence="2 3">SYSU K30002</strain>
    </source>
</reference>
<dbReference type="Proteomes" id="UP000287910">
    <property type="component" value="Unassembled WGS sequence"/>
</dbReference>
<feature type="chain" id="PRO_5019523856" description="CBM-cenC domain-containing protein" evidence="1">
    <location>
        <begin position="25"/>
        <end position="153"/>
    </location>
</feature>
<organism evidence="2 3">
    <name type="scientific">Lysinibacillus antri</name>
    <dbReference type="NCBI Taxonomy" id="2498145"/>
    <lineage>
        <taxon>Bacteria</taxon>
        <taxon>Bacillati</taxon>
        <taxon>Bacillota</taxon>
        <taxon>Bacilli</taxon>
        <taxon>Bacillales</taxon>
        <taxon>Bacillaceae</taxon>
        <taxon>Lysinibacillus</taxon>
    </lineage>
</organism>
<gene>
    <name evidence="2" type="ORF">EK386_12505</name>
</gene>